<sequence length="177" mass="19482">MLDNLKLLHDAIVKGLREALPTFERIEAYPKIGAQIRTPLIAVELSEMEPGHDDGTGCISLIARMQARIIVDPYGAEHELHVREIAARLALAVHMQTWGLPIAPGRVVQVGEDPFRPQLDTYLVWLVEWTHEFGIGGEPEAIPDGSTLVWGVDPSTGPGNESSYWDPAQDAPADYPE</sequence>
<name>A0A1J0NAF8_BURPE</name>
<comment type="caution">
    <text evidence="1">The sequence shown here is derived from an EMBL/GenBank/DDBJ whole genome shotgun (WGS) entry which is preliminary data.</text>
</comment>
<reference evidence="1 2" key="1">
    <citation type="submission" date="2014-08" db="EMBL/GenBank/DDBJ databases">
        <authorList>
            <person name="Bunnell A."/>
            <person name="Chain P.S."/>
            <person name="Chertkov O."/>
            <person name="Currie B.J."/>
            <person name="Daligault H.E."/>
            <person name="Davenport K.W."/>
            <person name="Davis C."/>
            <person name="Gleasner C.D."/>
            <person name="Johnson S.L."/>
            <person name="Kaestli M."/>
            <person name="Koren S."/>
            <person name="Kunde Y.A."/>
            <person name="Mayo M."/>
            <person name="McMurry K.K."/>
            <person name="Price E.P."/>
            <person name="Reitenga K.G."/>
            <person name="Robison R."/>
            <person name="Rosovitz M.J."/>
            <person name="Sarovich D.S."/>
            <person name="Teshima H."/>
        </authorList>
    </citation>
    <scope>NUCLEOTIDE SEQUENCE [LARGE SCALE GENOMIC DNA]</scope>
    <source>
        <strain evidence="1 2">MSHR44</strain>
    </source>
</reference>
<evidence type="ECO:0000313" key="1">
    <source>
        <dbReference type="EMBL" id="KGX06582.1"/>
    </source>
</evidence>
<organism evidence="1 2">
    <name type="scientific">Burkholderia pseudomallei</name>
    <name type="common">Pseudomonas pseudomallei</name>
    <dbReference type="NCBI Taxonomy" id="28450"/>
    <lineage>
        <taxon>Bacteria</taxon>
        <taxon>Pseudomonadati</taxon>
        <taxon>Pseudomonadota</taxon>
        <taxon>Betaproteobacteria</taxon>
        <taxon>Burkholderiales</taxon>
        <taxon>Burkholderiaceae</taxon>
        <taxon>Burkholderia</taxon>
        <taxon>pseudomallei group</taxon>
    </lineage>
</organism>
<gene>
    <name evidence="1" type="ORF">Y036_3300</name>
</gene>
<evidence type="ECO:0000313" key="2">
    <source>
        <dbReference type="Proteomes" id="UP000030475"/>
    </source>
</evidence>
<protein>
    <submittedName>
        <fullName evidence="1">Uncharacterized protein</fullName>
    </submittedName>
</protein>
<dbReference type="AlphaFoldDB" id="A0A1J0NAF8"/>
<dbReference type="Proteomes" id="UP000030475">
    <property type="component" value="Unassembled WGS sequence"/>
</dbReference>
<dbReference type="RefSeq" id="WP_004533675.1">
    <property type="nucleotide sequence ID" value="NZ_AP028073.1"/>
</dbReference>
<dbReference type="EMBL" id="JQIM01000010">
    <property type="protein sequence ID" value="KGX06582.1"/>
    <property type="molecule type" value="Genomic_DNA"/>
</dbReference>
<accession>A0A1J0NAF8</accession>
<proteinExistence type="predicted"/>